<feature type="compositionally biased region" description="Polar residues" evidence="1">
    <location>
        <begin position="7"/>
        <end position="19"/>
    </location>
</feature>
<feature type="compositionally biased region" description="Polar residues" evidence="1">
    <location>
        <begin position="1328"/>
        <end position="1340"/>
    </location>
</feature>
<feature type="compositionally biased region" description="Basic residues" evidence="1">
    <location>
        <begin position="333"/>
        <end position="348"/>
    </location>
</feature>
<feature type="region of interest" description="Disordered" evidence="1">
    <location>
        <begin position="1"/>
        <end position="166"/>
    </location>
</feature>
<feature type="compositionally biased region" description="Low complexity" evidence="1">
    <location>
        <begin position="1261"/>
        <end position="1273"/>
    </location>
</feature>
<evidence type="ECO:0000313" key="2">
    <source>
        <dbReference type="EMBL" id="KAK7054918.1"/>
    </source>
</evidence>
<feature type="compositionally biased region" description="Basic residues" evidence="1">
    <location>
        <begin position="1422"/>
        <end position="1432"/>
    </location>
</feature>
<feature type="compositionally biased region" description="Basic and acidic residues" evidence="1">
    <location>
        <begin position="81"/>
        <end position="104"/>
    </location>
</feature>
<feature type="compositionally biased region" description="Basic and acidic residues" evidence="1">
    <location>
        <begin position="1408"/>
        <end position="1421"/>
    </location>
</feature>
<feature type="region of interest" description="Disordered" evidence="1">
    <location>
        <begin position="1576"/>
        <end position="1599"/>
    </location>
</feature>
<gene>
    <name evidence="2" type="ORF">VNI00_003381</name>
</gene>
<keyword evidence="3" id="KW-1185">Reference proteome</keyword>
<feature type="region of interest" description="Disordered" evidence="1">
    <location>
        <begin position="1027"/>
        <end position="1354"/>
    </location>
</feature>
<feature type="region of interest" description="Disordered" evidence="1">
    <location>
        <begin position="306"/>
        <end position="365"/>
    </location>
</feature>
<protein>
    <submittedName>
        <fullName evidence="2">Uncharacterized protein</fullName>
    </submittedName>
</protein>
<feature type="compositionally biased region" description="Polar residues" evidence="1">
    <location>
        <begin position="429"/>
        <end position="449"/>
    </location>
</feature>
<feature type="compositionally biased region" description="Basic residues" evidence="1">
    <location>
        <begin position="759"/>
        <end position="769"/>
    </location>
</feature>
<proteinExistence type="predicted"/>
<feature type="compositionally biased region" description="Low complexity" evidence="1">
    <location>
        <begin position="1147"/>
        <end position="1180"/>
    </location>
</feature>
<feature type="compositionally biased region" description="Acidic residues" evidence="1">
    <location>
        <begin position="487"/>
        <end position="498"/>
    </location>
</feature>
<evidence type="ECO:0000256" key="1">
    <source>
        <dbReference type="SAM" id="MobiDB-lite"/>
    </source>
</evidence>
<feature type="region of interest" description="Disordered" evidence="1">
    <location>
        <begin position="402"/>
        <end position="895"/>
    </location>
</feature>
<dbReference type="Proteomes" id="UP001383192">
    <property type="component" value="Unassembled WGS sequence"/>
</dbReference>
<dbReference type="EMBL" id="JAYKXP010000008">
    <property type="protein sequence ID" value="KAK7054918.1"/>
    <property type="molecule type" value="Genomic_DNA"/>
</dbReference>
<feature type="compositionally biased region" description="Pro residues" evidence="1">
    <location>
        <begin position="1296"/>
        <end position="1305"/>
    </location>
</feature>
<comment type="caution">
    <text evidence="2">The sequence shown here is derived from an EMBL/GenBank/DDBJ whole genome shotgun (WGS) entry which is preliminary data.</text>
</comment>
<feature type="compositionally biased region" description="Polar residues" evidence="1">
    <location>
        <begin position="611"/>
        <end position="622"/>
    </location>
</feature>
<sequence>MCRSKLARTQVSSIQSKPSTNDHRKANKSSGTQHSTRPGPLPPQTDLFQRQFKREPDDDDANFFASSRTRNGSPKMSSPRENGRGSIDRRDFTRTLMESRDRSKTPVRPKAARSSEFSSNQADRQSKGKQYEDAPHHPKEGGPRKESKERELHDAPENAATCLPSYKSREGANKLTEIFRHIAQLSNQAVQNTVKHADDERHLQSINQMSATLSKISADAATAVAMPLADTIINHVRSKERVESDFEALEGAWQNMFDAFIAEVTTVIDRGVESALIRIREQVRTMATSYDTESAQSLKRKAIKITSEDDEERRSKDGRQRSFALESESGTMRYRRGRSRSRDVKRRKMDTAPASPARRDEDVIPRAVRASFDDILHEIKGRLDQQSSTLHSLQEENHALKRQLHRERSTPMRMNYSDATRTRAVPMKGNSSNTTPLRSADPSTQSGPFQSPEKRDLVVTLDEQAVPSPPLRRSPRHSNVAPKNEDLSVEDEEPENDTSGDVTRQGTPDNEGLVQDEPSSVLASRIMRAHDNPSPPPQSPEDTFLPLGQTSHTRNSPSPESPPIESLGEDMEDSISVQAFSSRANSKPKILALGEESADEHLDAPELIPNPDNTQTKPSASTMDPIDSEEMALSSASPPALIPEPEAQTDSDQTSVEERDVANSLQIEIDTPMDANSPTDGMSTMVESSLNLVDAPADLVPDTDVDMTVPAPEREPLAQEETQASTPLRRSSRPRRSVAMYPSPLTEVAARSESPRRSSPVRRKPRKSGRQTLVQSENPFEDGAAGPSQQAIEALVEEPEQSAKRKPRRSGHQKLDSLSPHSVKLLGSLMPTTEDQEEPMTATETVQEADVDSPTPGPSSQPVPPPPIRFPSPKRISRPNSPNKYRLQVTDGPGTPAQRILISEAVSRGQLSAQEGAELISQPVAGSSRAPILKIPSTDTPARRVAISRPAFPSSPSKSSTVRPGALGSPMRVLFPERSKSVEPQPSVPPVRLKPRSGSVEPVSDASRIHKLPFPLLPATAAIGSIPEESENDVNQITQATSESSPDKHLPIAKSHLKQPTSRIPRRTAKPYSKPVSTATGANDLKLKAKTPIRLLKSDPPPTPSLPAGSKSVQARVASNSVSTVKTDAPGSSTSLKRKRSAFEQPSTSTTKTTTSVVSNLRKVPSPTKPVSSPSKPFSSLNLGRSPVKNQALANLRLVPEKKLQEKEKEKEKEEEKGKEKENPIQLVDPLPSSSTVVEQEQQEKVEDKDAAQAPNNEDAPSQIDVPSIVVSSPPQPEPKGDLPQISVANSDMIPEPEPSEPAPPVEESEAYGLRRTSRIRKPVAGLSSGSTSRANTQPAQPRRRKPQVPQYLGTGPFALMSAVDLKQLTSTNTTRNQRYLAATLETEIVRKDGPRPESPGIKAKTISQKEQEEKESERKARAERRAKRSKKKLGEGVGDDTNSDEDDDDDDELLNGSPSAGRHTRGAGEDEDYETPRRIKRLRLGDPENDSEDGGDLSNDKKRVQWDRGLFTEVYLDEVQPRPRQVLVTTVKGCLAPTAKAIQLDGLGNLSNSESPLKNLAQESVVVKRFVYDSDVPEEPAPPATPPIKNTRSKKNKS</sequence>
<name>A0AAW0DSH8_9AGAR</name>
<feature type="region of interest" description="Disordered" evidence="1">
    <location>
        <begin position="931"/>
        <end position="1005"/>
    </location>
</feature>
<feature type="compositionally biased region" description="Acidic residues" evidence="1">
    <location>
        <begin position="1438"/>
        <end position="1454"/>
    </location>
</feature>
<feature type="region of interest" description="Disordered" evidence="1">
    <location>
        <begin position="1370"/>
        <end position="1505"/>
    </location>
</feature>
<feature type="compositionally biased region" description="Polar residues" evidence="1">
    <location>
        <begin position="1111"/>
        <end position="1135"/>
    </location>
</feature>
<feature type="compositionally biased region" description="Polar residues" evidence="1">
    <location>
        <begin position="64"/>
        <end position="80"/>
    </location>
</feature>
<organism evidence="2 3">
    <name type="scientific">Paramarasmius palmivorus</name>
    <dbReference type="NCBI Taxonomy" id="297713"/>
    <lineage>
        <taxon>Eukaryota</taxon>
        <taxon>Fungi</taxon>
        <taxon>Dikarya</taxon>
        <taxon>Basidiomycota</taxon>
        <taxon>Agaricomycotina</taxon>
        <taxon>Agaricomycetes</taxon>
        <taxon>Agaricomycetidae</taxon>
        <taxon>Agaricales</taxon>
        <taxon>Marasmiineae</taxon>
        <taxon>Marasmiaceae</taxon>
        <taxon>Paramarasmius</taxon>
    </lineage>
</organism>
<feature type="compositionally biased region" description="Pro residues" evidence="1">
    <location>
        <begin position="855"/>
        <end position="870"/>
    </location>
</feature>
<feature type="compositionally biased region" description="Polar residues" evidence="1">
    <location>
        <begin position="575"/>
        <end position="585"/>
    </location>
</feature>
<feature type="compositionally biased region" description="Polar residues" evidence="1">
    <location>
        <begin position="1033"/>
        <end position="1044"/>
    </location>
</feature>
<accession>A0AAW0DSH8</accession>
<feature type="compositionally biased region" description="Basic and acidic residues" evidence="1">
    <location>
        <begin position="1199"/>
        <end position="1223"/>
    </location>
</feature>
<evidence type="ECO:0000313" key="3">
    <source>
        <dbReference type="Proteomes" id="UP001383192"/>
    </source>
</evidence>
<reference evidence="2 3" key="1">
    <citation type="submission" date="2024-01" db="EMBL/GenBank/DDBJ databases">
        <title>A draft genome for a cacao thread blight-causing isolate of Paramarasmius palmivorus.</title>
        <authorList>
            <person name="Baruah I.K."/>
            <person name="Bukari Y."/>
            <person name="Amoako-Attah I."/>
            <person name="Meinhardt L.W."/>
            <person name="Bailey B.A."/>
            <person name="Cohen S.P."/>
        </authorList>
    </citation>
    <scope>NUCLEOTIDE SEQUENCE [LARGE SCALE GENOMIC DNA]</scope>
    <source>
        <strain evidence="2 3">GH-12</strain>
    </source>
</reference>
<feature type="compositionally biased region" description="Basic and acidic residues" evidence="1">
    <location>
        <begin position="1242"/>
        <end position="1251"/>
    </location>
</feature>
<feature type="compositionally biased region" description="Basic and acidic residues" evidence="1">
    <location>
        <begin position="124"/>
        <end position="156"/>
    </location>
</feature>
<feature type="compositionally biased region" description="Polar residues" evidence="1">
    <location>
        <begin position="499"/>
        <end position="508"/>
    </location>
</feature>
<feature type="compositionally biased region" description="Polar residues" evidence="1">
    <location>
        <begin position="674"/>
        <end position="691"/>
    </location>
</feature>